<feature type="chain" id="PRO_5046625196" evidence="1">
    <location>
        <begin position="25"/>
        <end position="805"/>
    </location>
</feature>
<evidence type="ECO:0000313" key="2">
    <source>
        <dbReference type="EMBL" id="MCV2232176.1"/>
    </source>
</evidence>
<organism evidence="2 3">
    <name type="scientific">Paracholeplasma manati</name>
    <dbReference type="NCBI Taxonomy" id="591373"/>
    <lineage>
        <taxon>Bacteria</taxon>
        <taxon>Bacillati</taxon>
        <taxon>Mycoplasmatota</taxon>
        <taxon>Mollicutes</taxon>
        <taxon>Acholeplasmatales</taxon>
        <taxon>Acholeplasmataceae</taxon>
        <taxon>Paracholeplasma</taxon>
    </lineage>
</organism>
<reference evidence="2" key="1">
    <citation type="submission" date="2022-09" db="EMBL/GenBank/DDBJ databases">
        <title>Novel Mycoplasma species identified in domestic and wild animals.</title>
        <authorList>
            <person name="Volokhov D.V."/>
            <person name="Furtak V.A."/>
            <person name="Zagorodnyaya T.A."/>
        </authorList>
    </citation>
    <scope>NUCLEOTIDE SEQUENCE</scope>
    <source>
        <strain evidence="2">Oakley</strain>
    </source>
</reference>
<protein>
    <submittedName>
        <fullName evidence="2">DUF5696 domain-containing protein</fullName>
    </submittedName>
</protein>
<gene>
    <name evidence="2" type="ORF">N7548_04970</name>
</gene>
<dbReference type="RefSeq" id="WP_263608357.1">
    <property type="nucleotide sequence ID" value="NZ_JAOVQM010000003.1"/>
</dbReference>
<keyword evidence="3" id="KW-1185">Reference proteome</keyword>
<feature type="signal peptide" evidence="1">
    <location>
        <begin position="1"/>
        <end position="24"/>
    </location>
</feature>
<dbReference type="InterPro" id="IPR043751">
    <property type="entry name" value="DUF5696"/>
</dbReference>
<accession>A0ABT2Y615</accession>
<evidence type="ECO:0000313" key="3">
    <source>
        <dbReference type="Proteomes" id="UP001177160"/>
    </source>
</evidence>
<evidence type="ECO:0000256" key="1">
    <source>
        <dbReference type="SAM" id="SignalP"/>
    </source>
</evidence>
<dbReference type="Proteomes" id="UP001177160">
    <property type="component" value="Unassembled WGS sequence"/>
</dbReference>
<name>A0ABT2Y615_9MOLU</name>
<keyword evidence="1" id="KW-0732">Signal</keyword>
<comment type="caution">
    <text evidence="2">The sequence shown here is derived from an EMBL/GenBank/DDBJ whole genome shotgun (WGS) entry which is preliminary data.</text>
</comment>
<proteinExistence type="predicted"/>
<dbReference type="Pfam" id="PF18952">
    <property type="entry name" value="DUF5696"/>
    <property type="match status" value="1"/>
</dbReference>
<dbReference type="EMBL" id="JAOVQM010000003">
    <property type="protein sequence ID" value="MCV2232176.1"/>
    <property type="molecule type" value="Genomic_DNA"/>
</dbReference>
<sequence>MLKVFKYLIVVVIFSALTITVVNASTQNSAYEIVLSDNFGYIEDLVLQSSRYTQQEQVSPEALQLYRDDYTLSFTEDELAFLGYEEILNDAQLRVYFEQKSFSVVIQNKETGYFWSSRAEFQHIEGTNETPLFRNMMNSGLWIESVRMLTNGGAPININEKSLETESLYRIAGVAYPNDENLIANYPECALGYATSNVCSQVIIPERYNESRVRVDRVSTSADAIVTKVNIFEYGFSFNVELRLENGVFKAKVYSDTIVENDPKFKLTGIYVFPYLGSTRKDTTPGYFVIPDGVGALVRINQMHGDTFQSRYFGSEYGYDSYTTSQLTMPIFGIVHEVGGNGFYAEIVEGAQQGILYADLYGANSRYNYMRTKYSVRELYRRIINAEGGGSLTLLDQLTQYDYATDYHFLGGSDASYVGIAANYREKLRDAGILKDLVEPSANIPIHLNYLMADTENAFIGVRRIRMTRINDVLDMYETLKEAGVTNQMVTLHGWSNDGNGVGLARTKLNESRRQFEKLSDTLAEDGNPVYLNNDYVVASDSRRVNYINDIARNVSRLKMTYSNLSFSGVESNIQVLYPKATAAKLKGDEKFYNNLGYGLETGSVGNMLFSYYDNRVYERGDAMAYYQDALEGYDNLLLSTPNSYLWQYMDGYLDMAVTNGQFNFYTDLAPILPIVLSGSVPVFTPYLNFNALGNERLLMMIDFNINPRYVLTEENTYKMRYTRSSNLYTTAISDYEAEIIDTYQYINDALKHVIGAMIVEREVVALGVVRVTYDNGVSIYVNYSDEIYMNNDVILFGKSYEVVL</sequence>